<dbReference type="InterPro" id="IPR038726">
    <property type="entry name" value="PDDEXK_AddAB-type"/>
</dbReference>
<protein>
    <submittedName>
        <fullName evidence="11">PD-(D/E)XK nuclease family protein</fullName>
    </submittedName>
</protein>
<evidence type="ECO:0000256" key="8">
    <source>
        <dbReference type="ARBA" id="ARBA00023125"/>
    </source>
</evidence>
<evidence type="ECO:0000256" key="4">
    <source>
        <dbReference type="ARBA" id="ARBA00022801"/>
    </source>
</evidence>
<evidence type="ECO:0000313" key="11">
    <source>
        <dbReference type="EMBL" id="UTI66577.1"/>
    </source>
</evidence>
<dbReference type="RefSeq" id="WP_254573246.1">
    <property type="nucleotide sequence ID" value="NZ_CP098502.1"/>
</dbReference>
<dbReference type="PANTHER" id="PTHR30591">
    <property type="entry name" value="RECBCD ENZYME SUBUNIT RECC"/>
    <property type="match status" value="1"/>
</dbReference>
<dbReference type="InterPro" id="IPR011604">
    <property type="entry name" value="PDDEXK-like_dom_sf"/>
</dbReference>
<feature type="domain" description="UvrD-like helicase C-terminal" evidence="10">
    <location>
        <begin position="250"/>
        <end position="537"/>
    </location>
</feature>
<dbReference type="InterPro" id="IPR027417">
    <property type="entry name" value="P-loop_NTPase"/>
</dbReference>
<dbReference type="Gene3D" id="3.90.320.10">
    <property type="match status" value="1"/>
</dbReference>
<keyword evidence="1" id="KW-0540">Nuclease</keyword>
<dbReference type="EMBL" id="CP098502">
    <property type="protein sequence ID" value="UTI66577.1"/>
    <property type="molecule type" value="Genomic_DNA"/>
</dbReference>
<reference evidence="11 12" key="1">
    <citation type="submission" date="2022-06" db="EMBL/GenBank/DDBJ databases">
        <title>Paraconexibacter antarcticus.</title>
        <authorList>
            <person name="Kim C.S."/>
        </authorList>
    </citation>
    <scope>NUCLEOTIDE SEQUENCE [LARGE SCALE GENOMIC DNA]</scope>
    <source>
        <strain evidence="11 12">02-257</strain>
    </source>
</reference>
<evidence type="ECO:0000256" key="9">
    <source>
        <dbReference type="ARBA" id="ARBA00023204"/>
    </source>
</evidence>
<keyword evidence="6" id="KW-0269">Exonuclease</keyword>
<evidence type="ECO:0000256" key="2">
    <source>
        <dbReference type="ARBA" id="ARBA00022741"/>
    </source>
</evidence>
<evidence type="ECO:0000256" key="6">
    <source>
        <dbReference type="ARBA" id="ARBA00022839"/>
    </source>
</evidence>
<dbReference type="PANTHER" id="PTHR30591:SF1">
    <property type="entry name" value="RECBCD ENZYME SUBUNIT RECC"/>
    <property type="match status" value="1"/>
</dbReference>
<gene>
    <name evidence="11" type="ORF">NBH00_10285</name>
</gene>
<dbReference type="Proteomes" id="UP001056035">
    <property type="component" value="Chromosome"/>
</dbReference>
<keyword evidence="8" id="KW-0238">DNA-binding</keyword>
<name>A0ABY5E0F7_9ACTN</name>
<organism evidence="11 12">
    <name type="scientific">Paraconexibacter antarcticus</name>
    <dbReference type="NCBI Taxonomy" id="2949664"/>
    <lineage>
        <taxon>Bacteria</taxon>
        <taxon>Bacillati</taxon>
        <taxon>Actinomycetota</taxon>
        <taxon>Thermoleophilia</taxon>
        <taxon>Solirubrobacterales</taxon>
        <taxon>Paraconexibacteraceae</taxon>
        <taxon>Paraconexibacter</taxon>
    </lineage>
</organism>
<dbReference type="SUPFAM" id="SSF52540">
    <property type="entry name" value="P-loop containing nucleoside triphosphate hydrolases"/>
    <property type="match status" value="1"/>
</dbReference>
<keyword evidence="7" id="KW-0067">ATP-binding</keyword>
<keyword evidence="2" id="KW-0547">Nucleotide-binding</keyword>
<keyword evidence="5" id="KW-0347">Helicase</keyword>
<dbReference type="Pfam" id="PF12705">
    <property type="entry name" value="PDDEXK_1"/>
    <property type="match status" value="1"/>
</dbReference>
<proteinExistence type="predicted"/>
<accession>A0ABY5E0F7</accession>
<evidence type="ECO:0000313" key="12">
    <source>
        <dbReference type="Proteomes" id="UP001056035"/>
    </source>
</evidence>
<evidence type="ECO:0000256" key="3">
    <source>
        <dbReference type="ARBA" id="ARBA00022763"/>
    </source>
</evidence>
<keyword evidence="4" id="KW-0378">Hydrolase</keyword>
<dbReference type="InterPro" id="IPR014017">
    <property type="entry name" value="DNA_helicase_UvrD-like_C"/>
</dbReference>
<evidence type="ECO:0000256" key="5">
    <source>
        <dbReference type="ARBA" id="ARBA00022806"/>
    </source>
</evidence>
<evidence type="ECO:0000259" key="10">
    <source>
        <dbReference type="PROSITE" id="PS51217"/>
    </source>
</evidence>
<keyword evidence="9" id="KW-0234">DNA repair</keyword>
<dbReference type="PROSITE" id="PS51217">
    <property type="entry name" value="UVRD_HELICASE_CTER"/>
    <property type="match status" value="1"/>
</dbReference>
<evidence type="ECO:0000256" key="1">
    <source>
        <dbReference type="ARBA" id="ARBA00022722"/>
    </source>
</evidence>
<keyword evidence="12" id="KW-1185">Reference proteome</keyword>
<evidence type="ECO:0000256" key="7">
    <source>
        <dbReference type="ARBA" id="ARBA00022840"/>
    </source>
</evidence>
<keyword evidence="3" id="KW-0227">DNA damage</keyword>
<sequence>MSLTLVTGPANAEKARVVLDALQAAAPREPLLVVPTGADVLVYRRELAARGLVFGADVRTWSGLSRELAKVAGVRGRPVRGLSRERVAALAVQRTTLRVLAASAATPGFVATLLRLFDELGERRIGAARWYAAMRAWAAADPARTDYAEDLAALHASYHRTLEAVGRRDEPQQTVAVHDALRQEPGRWPGRPVFLYGFDDLDVLQVDAVETLAVHCGAEVMVSLPFEAGRAAFAGRASTYQDLMALGAVEHVLPAGDAHYAEDSRAVLHHIERTVLETDAPRLEDAGDALLLLRGGGERAELELVAAHVARLIAEGTPAAEIAIVLRRPDAHAALVERVLAGYDIPFVLRRRLPLGHTALGRGLLAMARCALLDGSADDLLTWLRTPGFVRDTARVDRLEADVRRAGMSTAVQARARWEEGPWKLVELDRLRDAQRRGPRALCERLAADAMRLFTRPHQATAAVLGDAQRHEARVAQQLRGALAELGALADADPQLVPSTAELLALLAGLEVDVDADSGAAAAGGAVTVADPLAVRARRVRALFVCGLQEGVFPAPGRPEAFLGDAERRAINAAAGLRLALREDTLGAERYLFYAAVSRPTDLLALSWHDGTDDGRPAVRSLLVDDVLDLFGPAVGERVQRRALGAAGFTGRAPTAHAEALGAAEADGVRAPLPGEPLGPLAAPAVLQALAERRTWSASALEAWLACPVRWFVERYVRPDALVPDPEPLVRGELAHKVLEQALRALQEGEGEGDAAAGPLTPAHLPRARELAMAALREHAGDHRISPDPQRLAAALHRLEADILRYLEYAAHAGSAYAPSAFELTFGGPGDALPAVPLTDELSLQGRVDRVDVEPGTGRALVYDYKGASATARARWEADGKLQLPLYLLALPQLLGVDVDGGLYQPLAGEDPRPRGLVREHADPGLTLVPADRADDAEFAQALDTARRTAVAAIGELRAGRLQPRPATCGWRDGGCSYPSICRCE</sequence>
<dbReference type="Gene3D" id="3.40.50.300">
    <property type="entry name" value="P-loop containing nucleotide triphosphate hydrolases"/>
    <property type="match status" value="2"/>
</dbReference>